<keyword evidence="11" id="KW-1185">Reference proteome</keyword>
<organism evidence="10 11">
    <name type="scientific">Tolumonas osonensis</name>
    <dbReference type="NCBI Taxonomy" id="675874"/>
    <lineage>
        <taxon>Bacteria</taxon>
        <taxon>Pseudomonadati</taxon>
        <taxon>Pseudomonadota</taxon>
        <taxon>Gammaproteobacteria</taxon>
        <taxon>Aeromonadales</taxon>
        <taxon>Aeromonadaceae</taxon>
        <taxon>Tolumonas</taxon>
    </lineage>
</organism>
<comment type="similarity">
    <text evidence="2">Belongs to the peptidase S49 family.</text>
</comment>
<evidence type="ECO:0000256" key="3">
    <source>
        <dbReference type="ARBA" id="ARBA00022670"/>
    </source>
</evidence>
<evidence type="ECO:0000256" key="5">
    <source>
        <dbReference type="ARBA" id="ARBA00022825"/>
    </source>
</evidence>
<evidence type="ECO:0000256" key="1">
    <source>
        <dbReference type="ARBA" id="ARBA00004370"/>
    </source>
</evidence>
<dbReference type="GO" id="GO:0008236">
    <property type="term" value="F:serine-type peptidase activity"/>
    <property type="evidence" value="ECO:0007669"/>
    <property type="project" value="UniProtKB-KW"/>
</dbReference>
<reference evidence="10 11" key="1">
    <citation type="submission" date="2020-08" db="EMBL/GenBank/DDBJ databases">
        <title>Genomic Encyclopedia of Type Strains, Phase IV (KMG-IV): sequencing the most valuable type-strain genomes for metagenomic binning, comparative biology and taxonomic classification.</title>
        <authorList>
            <person name="Goeker M."/>
        </authorList>
    </citation>
    <scope>NUCLEOTIDE SEQUENCE [LARGE SCALE GENOMIC DNA]</scope>
    <source>
        <strain evidence="10 11">DSM 22975</strain>
    </source>
</reference>
<feature type="active site" description="Nucleophile" evidence="7">
    <location>
        <position position="408"/>
    </location>
</feature>
<dbReference type="AlphaFoldDB" id="A0A841GP78"/>
<dbReference type="InterPro" id="IPR029045">
    <property type="entry name" value="ClpP/crotonase-like_dom_sf"/>
</dbReference>
<dbReference type="InterPro" id="IPR047217">
    <property type="entry name" value="S49_SppA_67K_type_N"/>
</dbReference>
<keyword evidence="6 8" id="KW-0472">Membrane</keyword>
<dbReference type="RefSeq" id="WP_188026050.1">
    <property type="nucleotide sequence ID" value="NZ_JACHGR010000003.1"/>
</dbReference>
<protein>
    <submittedName>
        <fullName evidence="10">Protease-4</fullName>
        <ecNumber evidence="10">3.4.21.-</ecNumber>
    </submittedName>
</protein>
<feature type="domain" description="Peptidase S49" evidence="9">
    <location>
        <begin position="391"/>
        <end position="541"/>
    </location>
</feature>
<evidence type="ECO:0000259" key="9">
    <source>
        <dbReference type="Pfam" id="PF01343"/>
    </source>
</evidence>
<keyword evidence="4 10" id="KW-0378">Hydrolase</keyword>
<comment type="subcellular location">
    <subcellularLocation>
        <location evidence="1">Membrane</location>
    </subcellularLocation>
</comment>
<dbReference type="SUPFAM" id="SSF52096">
    <property type="entry name" value="ClpP/crotonase"/>
    <property type="match status" value="2"/>
</dbReference>
<dbReference type="EC" id="3.4.21.-" evidence="10"/>
<feature type="transmembrane region" description="Helical" evidence="8">
    <location>
        <begin position="21"/>
        <end position="42"/>
    </location>
</feature>
<dbReference type="InterPro" id="IPR047272">
    <property type="entry name" value="S49_SppA_C"/>
</dbReference>
<dbReference type="EMBL" id="JACHGR010000003">
    <property type="protein sequence ID" value="MBB6055283.1"/>
    <property type="molecule type" value="Genomic_DNA"/>
</dbReference>
<dbReference type="NCBIfam" id="TIGR00706">
    <property type="entry name" value="SppA_dom"/>
    <property type="match status" value="1"/>
</dbReference>
<gene>
    <name evidence="10" type="ORF">HNR75_001165</name>
</gene>
<feature type="domain" description="Peptidase S49" evidence="9">
    <location>
        <begin position="137"/>
        <end position="290"/>
    </location>
</feature>
<comment type="caution">
    <text evidence="10">The sequence shown here is derived from an EMBL/GenBank/DDBJ whole genome shotgun (WGS) entry which is preliminary data.</text>
</comment>
<dbReference type="InterPro" id="IPR002142">
    <property type="entry name" value="Peptidase_S49"/>
</dbReference>
<dbReference type="CDD" id="cd07023">
    <property type="entry name" value="S49_Sppa_N_C"/>
    <property type="match status" value="1"/>
</dbReference>
<keyword evidence="8" id="KW-1133">Transmembrane helix</keyword>
<dbReference type="Gene3D" id="3.90.226.10">
    <property type="entry name" value="2-enoyl-CoA Hydratase, Chain A, domain 1"/>
    <property type="match status" value="3"/>
</dbReference>
<name>A0A841GP78_9GAMM</name>
<evidence type="ECO:0000313" key="10">
    <source>
        <dbReference type="EMBL" id="MBB6055283.1"/>
    </source>
</evidence>
<evidence type="ECO:0000256" key="4">
    <source>
        <dbReference type="ARBA" id="ARBA00022801"/>
    </source>
</evidence>
<dbReference type="GO" id="GO:0006465">
    <property type="term" value="P:signal peptide processing"/>
    <property type="evidence" value="ECO:0007669"/>
    <property type="project" value="InterPro"/>
</dbReference>
<dbReference type="InterPro" id="IPR004634">
    <property type="entry name" value="Pept_S49_pIV"/>
</dbReference>
<sequence length="616" mass="67500">MRFLFRSIKWFFRSLWRVINFTRLLIINLIFIGIVLAIFIGLSEETPETTIQEGALVLDLAGKLVEQPTTPNPADQLMEKWLSNNDTTREIAVSDVVYMIQQAKQDPRVKGIVLKTADLETTSIGKLLLITKALDDFKQSKKPVVAIGNFYQQHQYLLAAHANTILLNPAGAVTIQGLGLYNLYFKSALEKFNLTPHVFRVGTYKSFVEPYIRDDMSSEAREANQRWIGAVWQQYVADVSKARGLPADAVAPSKEQVLARLTKAEGNAAQYALDQGLVDQLATYDEMTDTIRNFAGSDEHDFRHIVMSDYLQSLPPRYQAVTNKPQIGLLVAAGAIVDGISQPGTINGDDLVKQIHTAMYDAKIKALVLRIDSPGGSAFAAEQIRTALLAFKASGKPLIVSMGSTAASGGYWIAADADKIFAEPTTITGSIGVFGMFLTADKALNALGIHADGLGTTDFTGISPVQPLPDHIKQIVQLNVENTYQRFLDLVAEGRGMTPEQVDLVAQGRVWVGTDAKKLRLVDELGSLTEAAAEAGKQAKLTDYQLTLIEPELSTRDKLLRELFNQSAEYLPSSVTHSGLGKLALQWWSAGNQALAPLNALQDPQGIYSYCPVCQQ</sequence>
<evidence type="ECO:0000313" key="11">
    <source>
        <dbReference type="Proteomes" id="UP000585721"/>
    </source>
</evidence>
<keyword evidence="5" id="KW-0720">Serine protease</keyword>
<keyword evidence="8" id="KW-0812">Transmembrane</keyword>
<accession>A0A841GP78</accession>
<dbReference type="PANTHER" id="PTHR33209">
    <property type="entry name" value="PROTEASE 4"/>
    <property type="match status" value="1"/>
</dbReference>
<dbReference type="Gene3D" id="6.20.330.10">
    <property type="match status" value="1"/>
</dbReference>
<dbReference type="PIRSF" id="PIRSF001217">
    <property type="entry name" value="Protease_4_SppA"/>
    <property type="match status" value="1"/>
</dbReference>
<evidence type="ECO:0000256" key="7">
    <source>
        <dbReference type="PIRSR" id="PIRSR001217-1"/>
    </source>
</evidence>
<keyword evidence="3 10" id="KW-0645">Protease</keyword>
<dbReference type="GO" id="GO:0016020">
    <property type="term" value="C:membrane"/>
    <property type="evidence" value="ECO:0007669"/>
    <property type="project" value="UniProtKB-SubCell"/>
</dbReference>
<dbReference type="Proteomes" id="UP000585721">
    <property type="component" value="Unassembled WGS sequence"/>
</dbReference>
<dbReference type="PANTHER" id="PTHR33209:SF1">
    <property type="entry name" value="PEPTIDASE S49 DOMAIN-CONTAINING PROTEIN"/>
    <property type="match status" value="1"/>
</dbReference>
<evidence type="ECO:0000256" key="8">
    <source>
        <dbReference type="SAM" id="Phobius"/>
    </source>
</evidence>
<proteinExistence type="inferred from homology"/>
<dbReference type="InterPro" id="IPR004635">
    <property type="entry name" value="Pept_S49_SppA"/>
</dbReference>
<dbReference type="Pfam" id="PF01343">
    <property type="entry name" value="Peptidase_S49"/>
    <property type="match status" value="2"/>
</dbReference>
<feature type="active site" description="Proton donor/acceptor" evidence="7">
    <location>
        <position position="205"/>
    </location>
</feature>
<evidence type="ECO:0000256" key="6">
    <source>
        <dbReference type="ARBA" id="ARBA00023136"/>
    </source>
</evidence>
<evidence type="ECO:0000256" key="2">
    <source>
        <dbReference type="ARBA" id="ARBA00008683"/>
    </source>
</evidence>
<dbReference type="NCBIfam" id="TIGR00705">
    <property type="entry name" value="SppA_67K"/>
    <property type="match status" value="1"/>
</dbReference>
<dbReference type="CDD" id="cd07018">
    <property type="entry name" value="S49_SppA_67K_type"/>
    <property type="match status" value="1"/>
</dbReference>